<protein>
    <submittedName>
        <fullName evidence="8">Oligosaccharide flippase family protein</fullName>
    </submittedName>
</protein>
<dbReference type="EMBL" id="CP060731">
    <property type="protein sequence ID" value="QNN77459.1"/>
    <property type="molecule type" value="Genomic_DNA"/>
</dbReference>
<dbReference type="AlphaFoldDB" id="A0A7G9TBI4"/>
<dbReference type="GO" id="GO:0005886">
    <property type="term" value="C:plasma membrane"/>
    <property type="evidence" value="ECO:0007669"/>
    <property type="project" value="UniProtKB-SubCell"/>
</dbReference>
<evidence type="ECO:0000256" key="5">
    <source>
        <dbReference type="ARBA" id="ARBA00022989"/>
    </source>
</evidence>
<feature type="transmembrane region" description="Helical" evidence="7">
    <location>
        <begin position="182"/>
        <end position="207"/>
    </location>
</feature>
<keyword evidence="3" id="KW-1003">Cell membrane</keyword>
<feature type="transmembrane region" description="Helical" evidence="7">
    <location>
        <begin position="334"/>
        <end position="357"/>
    </location>
</feature>
<evidence type="ECO:0000256" key="3">
    <source>
        <dbReference type="ARBA" id="ARBA00022475"/>
    </source>
</evidence>
<dbReference type="Pfam" id="PF13440">
    <property type="entry name" value="Polysacc_synt_3"/>
    <property type="match status" value="1"/>
</dbReference>
<feature type="transmembrane region" description="Helical" evidence="7">
    <location>
        <begin position="454"/>
        <end position="473"/>
    </location>
</feature>
<feature type="transmembrane region" description="Helical" evidence="7">
    <location>
        <begin position="20"/>
        <end position="41"/>
    </location>
</feature>
<evidence type="ECO:0000256" key="2">
    <source>
        <dbReference type="ARBA" id="ARBA00007430"/>
    </source>
</evidence>
<comment type="subcellular location">
    <subcellularLocation>
        <location evidence="1">Cell membrane</location>
        <topology evidence="1">Multi-pass membrane protein</topology>
    </subcellularLocation>
</comment>
<feature type="transmembrane region" description="Helical" evidence="7">
    <location>
        <begin position="422"/>
        <end position="442"/>
    </location>
</feature>
<evidence type="ECO:0000256" key="7">
    <source>
        <dbReference type="SAM" id="Phobius"/>
    </source>
</evidence>
<dbReference type="GeneID" id="81472556"/>
<feature type="transmembrane region" description="Helical" evidence="7">
    <location>
        <begin position="86"/>
        <end position="106"/>
    </location>
</feature>
<evidence type="ECO:0000313" key="9">
    <source>
        <dbReference type="Proteomes" id="UP000515838"/>
    </source>
</evidence>
<accession>A0A7G9TBI4</accession>
<feature type="transmembrane region" description="Helical" evidence="7">
    <location>
        <begin position="295"/>
        <end position="328"/>
    </location>
</feature>
<keyword evidence="5 7" id="KW-1133">Transmembrane helix</keyword>
<reference evidence="8 9" key="1">
    <citation type="submission" date="2020-08" db="EMBL/GenBank/DDBJ databases">
        <title>Streptomycin Non-resistant strain, P. mexicana.</title>
        <authorList>
            <person name="Ganesh-Kumar S."/>
            <person name="Zhe T."/>
            <person name="Yu Z."/>
            <person name="Min Y."/>
        </authorList>
    </citation>
    <scope>NUCLEOTIDE SEQUENCE [LARGE SCALE GENOMIC DNA]</scope>
    <source>
        <strain evidence="8 9">GTZY2</strain>
    </source>
</reference>
<keyword evidence="6 7" id="KW-0472">Membrane</keyword>
<evidence type="ECO:0000256" key="4">
    <source>
        <dbReference type="ARBA" id="ARBA00022692"/>
    </source>
</evidence>
<dbReference type="InterPro" id="IPR050833">
    <property type="entry name" value="Poly_Biosynth_Transport"/>
</dbReference>
<evidence type="ECO:0000313" key="8">
    <source>
        <dbReference type="EMBL" id="QNN77459.1"/>
    </source>
</evidence>
<evidence type="ECO:0000256" key="6">
    <source>
        <dbReference type="ARBA" id="ARBA00023136"/>
    </source>
</evidence>
<feature type="transmembrane region" description="Helical" evidence="7">
    <location>
        <begin position="369"/>
        <end position="402"/>
    </location>
</feature>
<feature type="transmembrane region" description="Helical" evidence="7">
    <location>
        <begin position="149"/>
        <end position="170"/>
    </location>
</feature>
<dbReference type="Proteomes" id="UP000515838">
    <property type="component" value="Chromosome"/>
</dbReference>
<keyword evidence="4 7" id="KW-0812">Transmembrane</keyword>
<dbReference type="PANTHER" id="PTHR30250">
    <property type="entry name" value="PST FAMILY PREDICTED COLANIC ACID TRANSPORTER"/>
    <property type="match status" value="1"/>
</dbReference>
<evidence type="ECO:0000256" key="1">
    <source>
        <dbReference type="ARBA" id="ARBA00004651"/>
    </source>
</evidence>
<sequence>MTVAGQEGSGGLGRIVSSAAYGIVGGLLGRAVGLVGTLLIARHLTPDIVAEVTVATVVALTGNWIAAWGCGQYVVVRGGEGRDAVFAATLVYLLAGVAMIALLWWASPWLALWMQAPRVADYLPGALLGIGIRRLGAIPDKLLARDMRFGRIALGTALGDVVYAVVAVSLVSTTSLGGQAMIIAFIAQSCVIAASTITAVPWRAWLWPVRVTKARLRDLLRFGAPVTGEIVLSEGARYWDKPLMLRLLGAHDAGSYGMAFNLAQLPAVYVGGHVGAVMMPAVVRARPDERPVLMVRALAFAALFLFPMAAGLAVCAPTLVATLLPAAWSRVAPLLSVLAIASLPAAGSFILSSFLAAHARNHRLMWIEAATVACLAVMLWALSGAGVVIASLAVGVAALLQWGLTVQACRQDGLRLQGLVRPLLRVASGCGVMVLAVLAWRYAMGDRLHAGLRLPAEVAVGVVVYGGVLWAGARDLVVDAFDALGLSRFLPKRAIREGE</sequence>
<organism evidence="8 9">
    <name type="scientific">Pseudoxanthomonas mexicana</name>
    <dbReference type="NCBI Taxonomy" id="128785"/>
    <lineage>
        <taxon>Bacteria</taxon>
        <taxon>Pseudomonadati</taxon>
        <taxon>Pseudomonadota</taxon>
        <taxon>Gammaproteobacteria</taxon>
        <taxon>Lysobacterales</taxon>
        <taxon>Lysobacteraceae</taxon>
        <taxon>Pseudoxanthomonas</taxon>
    </lineage>
</organism>
<feature type="transmembrane region" description="Helical" evidence="7">
    <location>
        <begin position="259"/>
        <end position="283"/>
    </location>
</feature>
<name>A0A7G9TBI4_PSEMX</name>
<comment type="similarity">
    <text evidence="2">Belongs to the polysaccharide synthase family.</text>
</comment>
<dbReference type="PANTHER" id="PTHR30250:SF10">
    <property type="entry name" value="LIPOPOLYSACCHARIDE BIOSYNTHESIS PROTEIN WZXC"/>
    <property type="match status" value="1"/>
</dbReference>
<gene>
    <name evidence="8" type="ORF">IAE60_16335</name>
</gene>
<feature type="transmembrane region" description="Helical" evidence="7">
    <location>
        <begin position="48"/>
        <end position="66"/>
    </location>
</feature>
<proteinExistence type="inferred from homology"/>
<dbReference type="RefSeq" id="WP_187573047.1">
    <property type="nucleotide sequence ID" value="NZ_CP060731.1"/>
</dbReference>